<feature type="transmembrane region" description="Helical" evidence="7">
    <location>
        <begin position="264"/>
        <end position="291"/>
    </location>
</feature>
<keyword evidence="2" id="KW-1003">Cell membrane</keyword>
<gene>
    <name evidence="9" type="ORF">AVDCRST_MAG20-1381</name>
</gene>
<reference evidence="9" key="1">
    <citation type="submission" date="2020-02" db="EMBL/GenBank/DDBJ databases">
        <authorList>
            <person name="Meier V. D."/>
        </authorList>
    </citation>
    <scope>NUCLEOTIDE SEQUENCE</scope>
    <source>
        <strain evidence="9">AVDCRST_MAG20</strain>
    </source>
</reference>
<evidence type="ECO:0000256" key="6">
    <source>
        <dbReference type="ARBA" id="ARBA00038076"/>
    </source>
</evidence>
<dbReference type="AlphaFoldDB" id="A0A6J4HUU4"/>
<evidence type="ECO:0000259" key="8">
    <source>
        <dbReference type="Pfam" id="PF02687"/>
    </source>
</evidence>
<feature type="transmembrane region" description="Helical" evidence="7">
    <location>
        <begin position="360"/>
        <end position="382"/>
    </location>
</feature>
<feature type="domain" description="ABC3 transporter permease C-terminal" evidence="8">
    <location>
        <begin position="720"/>
        <end position="836"/>
    </location>
</feature>
<dbReference type="PANTHER" id="PTHR30572:SF4">
    <property type="entry name" value="ABC TRANSPORTER PERMEASE YTRF"/>
    <property type="match status" value="1"/>
</dbReference>
<protein>
    <submittedName>
        <fullName evidence="9">ABC transporter, fused permease protein</fullName>
    </submittedName>
</protein>
<dbReference type="EMBL" id="CADCSY010000061">
    <property type="protein sequence ID" value="CAA9234096.1"/>
    <property type="molecule type" value="Genomic_DNA"/>
</dbReference>
<evidence type="ECO:0000256" key="7">
    <source>
        <dbReference type="SAM" id="Phobius"/>
    </source>
</evidence>
<feature type="transmembrane region" description="Helical" evidence="7">
    <location>
        <begin position="411"/>
        <end position="431"/>
    </location>
</feature>
<sequence length="844" mass="86324">MLKTTLKGLLARKLRLLTTSLAVLLGVAFMSGTLVLTDTIGKTFDDLFADVNAGTDAYVRGSAVVESDFGDQRPRVESTLVDTVGGVEGVRAAAGTIQGYTQIIDREGEPVGDPGNGAPTYGGNWISVDDLNPFVLVDGAAPATDAEVVLDKASADDTGYAVGDRAQVLTLRGPQDVTVAGIARFGQVDSPAGASYVLFTDEAAQSLVAEAGRYDAVLAVADEGVGEEELTSRIDSALPRGTEVLTGAEITEETQSEIKEQLSFFNIFLLIFAVIALFVGSFIIYNTFSIVVAQRSREMALMRAIGASRRQVLGSILLEAVVVGVIASVVGLLAGIGVAAGLKALLAGFGIDIPAGGIVLLPRTVVVALATGLLVSVASAVVPARRASKVPPIAAMRDLALDASGGSKARVVAGVVITAIGAAAIGAGLVGDAGISAVGIGAMLVFVGVAVLGPVIAGPVARVIGGPLPRLKGVAGTLARENAMRNPKRTSATAAALMIGVGLVGFITIVASSTKASVDDVLSQTFTGDVVIDSGSFGFGGLPPELAQQVAELPGVEAASGIRFTPATIGGSAQTIFSADPEAVEQIVDIGVVDGDLSDLGADGIAVLDSTAEDEGIGLGDTVDVTFSGGDRQLEVRAIYTEQQLAGTWFVGQPVIETAVADQADLQVYVTLADDVAVADALPAIEEVAAAYPTAEVLDEAEYIASQSAQIDQILNLIYVLLALAVLIALMGITNTLALSIFERTRELGLLRAVGMTRRQLRATVRWESVIIALFGTALGLLIGLFFGWALVTALADDGFTEFRVPAGQLAVVALIAALAGVVAAILPARRASRLDVLAAISSA</sequence>
<evidence type="ECO:0000256" key="4">
    <source>
        <dbReference type="ARBA" id="ARBA00022989"/>
    </source>
</evidence>
<keyword evidence="3 7" id="KW-0812">Transmembrane</keyword>
<feature type="transmembrane region" description="Helical" evidence="7">
    <location>
        <begin position="763"/>
        <end position="787"/>
    </location>
</feature>
<organism evidence="9">
    <name type="scientific">uncultured Acidimicrobiales bacterium</name>
    <dbReference type="NCBI Taxonomy" id="310071"/>
    <lineage>
        <taxon>Bacteria</taxon>
        <taxon>Bacillati</taxon>
        <taxon>Actinomycetota</taxon>
        <taxon>Acidimicrobiia</taxon>
        <taxon>Acidimicrobiales</taxon>
        <taxon>environmental samples</taxon>
    </lineage>
</organism>
<evidence type="ECO:0000256" key="3">
    <source>
        <dbReference type="ARBA" id="ARBA00022692"/>
    </source>
</evidence>
<feature type="transmembrane region" description="Helical" evidence="7">
    <location>
        <begin position="807"/>
        <end position="827"/>
    </location>
</feature>
<feature type="transmembrane region" description="Helical" evidence="7">
    <location>
        <begin position="312"/>
        <end position="340"/>
    </location>
</feature>
<feature type="transmembrane region" description="Helical" evidence="7">
    <location>
        <begin position="437"/>
        <end position="461"/>
    </location>
</feature>
<dbReference type="PANTHER" id="PTHR30572">
    <property type="entry name" value="MEMBRANE COMPONENT OF TRANSPORTER-RELATED"/>
    <property type="match status" value="1"/>
</dbReference>
<dbReference type="InterPro" id="IPR050250">
    <property type="entry name" value="Macrolide_Exporter_MacB"/>
</dbReference>
<keyword evidence="5 7" id="KW-0472">Membrane</keyword>
<keyword evidence="4 7" id="KW-1133">Transmembrane helix</keyword>
<feature type="transmembrane region" description="Helical" evidence="7">
    <location>
        <begin position="717"/>
        <end position="742"/>
    </location>
</feature>
<proteinExistence type="inferred from homology"/>
<evidence type="ECO:0000256" key="5">
    <source>
        <dbReference type="ARBA" id="ARBA00023136"/>
    </source>
</evidence>
<feature type="domain" description="ABC3 transporter permease C-terminal" evidence="8">
    <location>
        <begin position="271"/>
        <end position="392"/>
    </location>
</feature>
<feature type="transmembrane region" description="Helical" evidence="7">
    <location>
        <begin position="492"/>
        <end position="511"/>
    </location>
</feature>
<dbReference type="Pfam" id="PF02687">
    <property type="entry name" value="FtsX"/>
    <property type="match status" value="2"/>
</dbReference>
<accession>A0A6J4HUU4</accession>
<dbReference type="GO" id="GO:0022857">
    <property type="term" value="F:transmembrane transporter activity"/>
    <property type="evidence" value="ECO:0007669"/>
    <property type="project" value="TreeGrafter"/>
</dbReference>
<evidence type="ECO:0000256" key="2">
    <source>
        <dbReference type="ARBA" id="ARBA00022475"/>
    </source>
</evidence>
<evidence type="ECO:0000313" key="9">
    <source>
        <dbReference type="EMBL" id="CAA9234096.1"/>
    </source>
</evidence>
<comment type="subcellular location">
    <subcellularLocation>
        <location evidence="1">Cell membrane</location>
        <topology evidence="1">Multi-pass membrane protein</topology>
    </subcellularLocation>
</comment>
<dbReference type="GO" id="GO:0005886">
    <property type="term" value="C:plasma membrane"/>
    <property type="evidence" value="ECO:0007669"/>
    <property type="project" value="UniProtKB-SubCell"/>
</dbReference>
<evidence type="ECO:0000256" key="1">
    <source>
        <dbReference type="ARBA" id="ARBA00004651"/>
    </source>
</evidence>
<comment type="similarity">
    <text evidence="6">Belongs to the ABC-4 integral membrane protein family.</text>
</comment>
<name>A0A6J4HUU4_9ACTN</name>
<dbReference type="InterPro" id="IPR003838">
    <property type="entry name" value="ABC3_permease_C"/>
</dbReference>